<name>A0A831THD6_9BACT</name>
<gene>
    <name evidence="7" type="ORF">ENP34_12820</name>
</gene>
<comment type="similarity">
    <text evidence="5">Belongs to the binding-protein-dependent transport system permease family.</text>
</comment>
<dbReference type="GO" id="GO:0055085">
    <property type="term" value="P:transmembrane transport"/>
    <property type="evidence" value="ECO:0007669"/>
    <property type="project" value="InterPro"/>
</dbReference>
<dbReference type="PROSITE" id="PS50928">
    <property type="entry name" value="ABC_TM1"/>
    <property type="match status" value="1"/>
</dbReference>
<feature type="transmembrane region" description="Helical" evidence="5">
    <location>
        <begin position="153"/>
        <end position="173"/>
    </location>
</feature>
<organism evidence="7">
    <name type="scientific">Thermorudis peleae</name>
    <dbReference type="NCBI Taxonomy" id="1382356"/>
    <lineage>
        <taxon>Bacteria</taxon>
        <taxon>Pseudomonadati</taxon>
        <taxon>Thermomicrobiota</taxon>
        <taxon>Thermomicrobia</taxon>
        <taxon>Thermomicrobia incertae sedis</taxon>
        <taxon>Thermorudis</taxon>
    </lineage>
</organism>
<proteinExistence type="inferred from homology"/>
<evidence type="ECO:0000256" key="3">
    <source>
        <dbReference type="ARBA" id="ARBA00022989"/>
    </source>
</evidence>
<evidence type="ECO:0000256" key="1">
    <source>
        <dbReference type="ARBA" id="ARBA00004651"/>
    </source>
</evidence>
<accession>A0A831THD6</accession>
<keyword evidence="3 5" id="KW-1133">Transmembrane helix</keyword>
<evidence type="ECO:0000313" key="7">
    <source>
        <dbReference type="EMBL" id="HEG92296.1"/>
    </source>
</evidence>
<comment type="subcellular location">
    <subcellularLocation>
        <location evidence="1 5">Cell membrane</location>
        <topology evidence="1 5">Multi-pass membrane protein</topology>
    </subcellularLocation>
</comment>
<evidence type="ECO:0000256" key="2">
    <source>
        <dbReference type="ARBA" id="ARBA00022692"/>
    </source>
</evidence>
<sequence>MPLGYLLRRLAVFLLIVWVAATVNFFIPRLSGADPVRERLLQMAAVGGTGTGTVEEVIKSYQAKFGLDKPLWQQYLSYLWDMVRFDFGVSITRFPNSVSGMILDALPWTLVLVTVATLMAFAIGSLFGALVAWPRAPRFIHVLAPPLLTLSAIPYYLLGLILVYFLAFTWRLFPLGGGYRVGSEPSWSWAFIQDAAYHSILPALSIILSGVGFWALSMRGMMITTQGEDYVTFAEAKGLRPRRIFLRYALRNAILPQTTALALALGHVVSGAVLVEIVFGYPGVGNLLYQAIRTFDYPIIYGVTFMVIVAIGLATLILDLLLPVLDPRITYQRS</sequence>
<dbReference type="PANTHER" id="PTHR43376">
    <property type="entry name" value="OLIGOPEPTIDE TRANSPORT SYSTEM PERMEASE PROTEIN"/>
    <property type="match status" value="1"/>
</dbReference>
<protein>
    <submittedName>
        <fullName evidence="7">ABC transporter permease</fullName>
    </submittedName>
</protein>
<dbReference type="GO" id="GO:0005886">
    <property type="term" value="C:plasma membrane"/>
    <property type="evidence" value="ECO:0007669"/>
    <property type="project" value="UniProtKB-SubCell"/>
</dbReference>
<dbReference type="AlphaFoldDB" id="A0A831THD6"/>
<feature type="transmembrane region" description="Helical" evidence="5">
    <location>
        <begin position="195"/>
        <end position="216"/>
    </location>
</feature>
<dbReference type="SUPFAM" id="SSF161098">
    <property type="entry name" value="MetI-like"/>
    <property type="match status" value="1"/>
</dbReference>
<dbReference type="CDD" id="cd06261">
    <property type="entry name" value="TM_PBP2"/>
    <property type="match status" value="1"/>
</dbReference>
<evidence type="ECO:0000259" key="6">
    <source>
        <dbReference type="PROSITE" id="PS50928"/>
    </source>
</evidence>
<feature type="transmembrane region" description="Helical" evidence="5">
    <location>
        <begin position="105"/>
        <end position="133"/>
    </location>
</feature>
<dbReference type="Pfam" id="PF00528">
    <property type="entry name" value="BPD_transp_1"/>
    <property type="match status" value="1"/>
</dbReference>
<evidence type="ECO:0000256" key="4">
    <source>
        <dbReference type="ARBA" id="ARBA00023136"/>
    </source>
</evidence>
<dbReference type="PANTHER" id="PTHR43376:SF1">
    <property type="entry name" value="OLIGOPEPTIDE TRANSPORT SYSTEM PERMEASE PROTEIN"/>
    <property type="match status" value="1"/>
</dbReference>
<evidence type="ECO:0000256" key="5">
    <source>
        <dbReference type="RuleBase" id="RU363032"/>
    </source>
</evidence>
<feature type="domain" description="ABC transmembrane type-1" evidence="6">
    <location>
        <begin position="106"/>
        <end position="322"/>
    </location>
</feature>
<keyword evidence="5" id="KW-0813">Transport</keyword>
<dbReference type="Gene3D" id="1.10.3720.10">
    <property type="entry name" value="MetI-like"/>
    <property type="match status" value="1"/>
</dbReference>
<keyword evidence="2 5" id="KW-0812">Transmembrane</keyword>
<keyword evidence="4 5" id="KW-0472">Membrane</keyword>
<dbReference type="InterPro" id="IPR000515">
    <property type="entry name" value="MetI-like"/>
</dbReference>
<dbReference type="InterPro" id="IPR035906">
    <property type="entry name" value="MetI-like_sf"/>
</dbReference>
<reference evidence="7" key="1">
    <citation type="journal article" date="2020" name="mSystems">
        <title>Genome- and Community-Level Interaction Insights into Carbon Utilization and Element Cycling Functions of Hydrothermarchaeota in Hydrothermal Sediment.</title>
        <authorList>
            <person name="Zhou Z."/>
            <person name="Liu Y."/>
            <person name="Xu W."/>
            <person name="Pan J."/>
            <person name="Luo Z.H."/>
            <person name="Li M."/>
        </authorList>
    </citation>
    <scope>NUCLEOTIDE SEQUENCE [LARGE SCALE GENOMIC DNA]</scope>
    <source>
        <strain evidence="7">SpSt-210</strain>
    </source>
</reference>
<feature type="transmembrane region" description="Helical" evidence="5">
    <location>
        <begin position="299"/>
        <end position="325"/>
    </location>
</feature>
<comment type="caution">
    <text evidence="7">The sequence shown here is derived from an EMBL/GenBank/DDBJ whole genome shotgun (WGS) entry which is preliminary data.</text>
</comment>
<feature type="transmembrane region" description="Helical" evidence="5">
    <location>
        <begin position="260"/>
        <end position="279"/>
    </location>
</feature>
<dbReference type="EMBL" id="DSIY01000297">
    <property type="protein sequence ID" value="HEG92296.1"/>
    <property type="molecule type" value="Genomic_DNA"/>
</dbReference>